<name>A0ABR0JX93_9PEZI</name>
<dbReference type="EMBL" id="JAVRRA010026842">
    <property type="protein sequence ID" value="KAK5075701.1"/>
    <property type="molecule type" value="Genomic_DNA"/>
</dbReference>
<protein>
    <submittedName>
        <fullName evidence="1">Uncharacterized protein</fullName>
    </submittedName>
</protein>
<keyword evidence="2" id="KW-1185">Reference proteome</keyword>
<gene>
    <name evidence="1" type="ORF">LTR16_008928</name>
</gene>
<accession>A0ABR0JX93</accession>
<reference evidence="1 2" key="1">
    <citation type="submission" date="2023-08" db="EMBL/GenBank/DDBJ databases">
        <title>Black Yeasts Isolated from many extreme environments.</title>
        <authorList>
            <person name="Coleine C."/>
            <person name="Stajich J.E."/>
            <person name="Selbmann L."/>
        </authorList>
    </citation>
    <scope>NUCLEOTIDE SEQUENCE [LARGE SCALE GENOMIC DNA]</scope>
    <source>
        <strain evidence="1 2">CCFEE 536</strain>
    </source>
</reference>
<dbReference type="Proteomes" id="UP001357485">
    <property type="component" value="Unassembled WGS sequence"/>
</dbReference>
<sequence length="54" mass="5888">MHAVAKVNGTTIAETDKYEVVEGNIYVRALHIASDTSMQLPLSHPLTLDPVPSR</sequence>
<feature type="non-terminal residue" evidence="1">
    <location>
        <position position="54"/>
    </location>
</feature>
<organism evidence="1 2">
    <name type="scientific">Cryomyces antarcticus</name>
    <dbReference type="NCBI Taxonomy" id="329879"/>
    <lineage>
        <taxon>Eukaryota</taxon>
        <taxon>Fungi</taxon>
        <taxon>Dikarya</taxon>
        <taxon>Ascomycota</taxon>
        <taxon>Pezizomycotina</taxon>
        <taxon>Dothideomycetes</taxon>
        <taxon>Dothideomycetes incertae sedis</taxon>
        <taxon>Cryomyces</taxon>
    </lineage>
</organism>
<comment type="caution">
    <text evidence="1">The sequence shown here is derived from an EMBL/GenBank/DDBJ whole genome shotgun (WGS) entry which is preliminary data.</text>
</comment>
<evidence type="ECO:0000313" key="2">
    <source>
        <dbReference type="Proteomes" id="UP001357485"/>
    </source>
</evidence>
<evidence type="ECO:0000313" key="1">
    <source>
        <dbReference type="EMBL" id="KAK5075701.1"/>
    </source>
</evidence>
<proteinExistence type="predicted"/>